<gene>
    <name evidence="3" type="ORF">HCN50_02150</name>
</gene>
<dbReference type="InterPro" id="IPR015422">
    <property type="entry name" value="PyrdxlP-dep_Trfase_small"/>
</dbReference>
<dbReference type="Gene3D" id="3.40.640.10">
    <property type="entry name" value="Type I PLP-dependent aspartate aminotransferase-like (Major domain)"/>
    <property type="match status" value="1"/>
</dbReference>
<evidence type="ECO:0000313" key="3">
    <source>
        <dbReference type="EMBL" id="NOJ45057.1"/>
    </source>
</evidence>
<dbReference type="InterPro" id="IPR000192">
    <property type="entry name" value="Aminotrans_V_dom"/>
</dbReference>
<comment type="caution">
    <text evidence="3">The sequence shown here is derived from an EMBL/GenBank/DDBJ whole genome shotgun (WGS) entry which is preliminary data.</text>
</comment>
<keyword evidence="1" id="KW-0663">Pyridoxal phosphate</keyword>
<dbReference type="InterPro" id="IPR015424">
    <property type="entry name" value="PyrdxlP-dep_Trfase"/>
</dbReference>
<dbReference type="Proteomes" id="UP000528734">
    <property type="component" value="Unassembled WGS sequence"/>
</dbReference>
<accession>A0A7Y4H1J4</accession>
<dbReference type="Gene3D" id="3.90.1150.10">
    <property type="entry name" value="Aspartate Aminotransferase, domain 1"/>
    <property type="match status" value="1"/>
</dbReference>
<feature type="domain" description="Aminotransferase class V" evidence="2">
    <location>
        <begin position="50"/>
        <end position="373"/>
    </location>
</feature>
<dbReference type="Pfam" id="PF00266">
    <property type="entry name" value="Aminotran_5"/>
    <property type="match status" value="1"/>
</dbReference>
<sequence>MLPSQRALFEIPCQICYLNAASYSPLPNRTLEAGRAAVLRKGTPWTLEASFANQQNERARLAAARLINAEASDIALIPSISYGVATAAKILPIARGTRVIVLENDHSSPVLEWQTRAEAEGFTVETVRQPDDGDWTSAVLAAIERSGPLPISLASISSVHWSDGGLIDVDKVGAALRQRGAAFLVDATQSTGVLTTDVKRLDPDFVIFPTYKWLLGPYGRAFLYVARRHQGGIPLEQTASGRRNVRAENAVYFTDASYVPDARRFDMGERDYFISMEMASIGMEMMVEWGAAAIAQRLAMLTERIATGVRGIGLRVPEPHLRAPHILCLAFEAGMPAGLVEGLASEGVYVAPRLGRMRISPHVYNDEADVDRFVEVLTRRLRAI</sequence>
<dbReference type="SUPFAM" id="SSF53383">
    <property type="entry name" value="PLP-dependent transferases"/>
    <property type="match status" value="1"/>
</dbReference>
<proteinExistence type="predicted"/>
<name>A0A7Y4H1J4_9BRAD</name>
<protein>
    <submittedName>
        <fullName evidence="3">Aminotransferase class V-fold PLP-dependent enzyme</fullName>
    </submittedName>
</protein>
<organism evidence="3 4">
    <name type="scientific">Bradyrhizobium archetypum</name>
    <dbReference type="NCBI Taxonomy" id="2721160"/>
    <lineage>
        <taxon>Bacteria</taxon>
        <taxon>Pseudomonadati</taxon>
        <taxon>Pseudomonadota</taxon>
        <taxon>Alphaproteobacteria</taxon>
        <taxon>Hyphomicrobiales</taxon>
        <taxon>Nitrobacteraceae</taxon>
        <taxon>Bradyrhizobium</taxon>
    </lineage>
</organism>
<dbReference type="PANTHER" id="PTHR43586">
    <property type="entry name" value="CYSTEINE DESULFURASE"/>
    <property type="match status" value="1"/>
</dbReference>
<dbReference type="PANTHER" id="PTHR43586:SF15">
    <property type="entry name" value="BLR3095 PROTEIN"/>
    <property type="match status" value="1"/>
</dbReference>
<evidence type="ECO:0000313" key="4">
    <source>
        <dbReference type="Proteomes" id="UP000528734"/>
    </source>
</evidence>
<keyword evidence="3" id="KW-0032">Aminotransferase</keyword>
<dbReference type="RefSeq" id="WP_171707949.1">
    <property type="nucleotide sequence ID" value="NZ_JAAVLW010000001.1"/>
</dbReference>
<dbReference type="GO" id="GO:0008483">
    <property type="term" value="F:transaminase activity"/>
    <property type="evidence" value="ECO:0007669"/>
    <property type="project" value="UniProtKB-KW"/>
</dbReference>
<dbReference type="InterPro" id="IPR015421">
    <property type="entry name" value="PyrdxlP-dep_Trfase_major"/>
</dbReference>
<evidence type="ECO:0000256" key="1">
    <source>
        <dbReference type="ARBA" id="ARBA00022898"/>
    </source>
</evidence>
<evidence type="ECO:0000259" key="2">
    <source>
        <dbReference type="Pfam" id="PF00266"/>
    </source>
</evidence>
<reference evidence="3 4" key="1">
    <citation type="submission" date="2020-03" db="EMBL/GenBank/DDBJ databases">
        <title>Bradyrhizobium diversity isolated from nodules of Muelleranthus trifoliolatus.</title>
        <authorList>
            <person name="Klepa M."/>
            <person name="Helene L."/>
            <person name="Hungria M."/>
        </authorList>
    </citation>
    <scope>NUCLEOTIDE SEQUENCE [LARGE SCALE GENOMIC DNA]</scope>
    <source>
        <strain evidence="3 4">WSM 1744</strain>
    </source>
</reference>
<dbReference type="EMBL" id="JAAVLW010000001">
    <property type="protein sequence ID" value="NOJ45057.1"/>
    <property type="molecule type" value="Genomic_DNA"/>
</dbReference>
<keyword evidence="3" id="KW-0808">Transferase</keyword>
<keyword evidence="4" id="KW-1185">Reference proteome</keyword>
<dbReference type="AlphaFoldDB" id="A0A7Y4H1J4"/>